<accession>A0A227NV32</accession>
<sequence>MEYKVVPFAASIDLKKNTSVHIAEQLETAIKHHTLKGWDYVRVENITTFVNPEIGCFGIGARPAQTIFTHLIVFQK</sequence>
<dbReference type="Proteomes" id="UP000214684">
    <property type="component" value="Unassembled WGS sequence"/>
</dbReference>
<evidence type="ECO:0000313" key="2">
    <source>
        <dbReference type="Proteomes" id="UP000214684"/>
    </source>
</evidence>
<keyword evidence="2" id="KW-1185">Reference proteome</keyword>
<dbReference type="OrthoDB" id="710926at2"/>
<gene>
    <name evidence="1" type="ORF">B0A64_19090</name>
</gene>
<protein>
    <recommendedName>
        <fullName evidence="3">DUF4177 domain-containing protein</fullName>
    </recommendedName>
</protein>
<evidence type="ECO:0008006" key="3">
    <source>
        <dbReference type="Google" id="ProtNLM"/>
    </source>
</evidence>
<dbReference type="RefSeq" id="WP_089481094.1">
    <property type="nucleotide sequence ID" value="NZ_MUGS01000048.1"/>
</dbReference>
<evidence type="ECO:0000313" key="1">
    <source>
        <dbReference type="EMBL" id="OXG01570.1"/>
    </source>
</evidence>
<proteinExistence type="predicted"/>
<dbReference type="EMBL" id="MUGS01000048">
    <property type="protein sequence ID" value="OXG01570.1"/>
    <property type="molecule type" value="Genomic_DNA"/>
</dbReference>
<organism evidence="1 2">
    <name type="scientific">Flavobacterium araucananum</name>
    <dbReference type="NCBI Taxonomy" id="946678"/>
    <lineage>
        <taxon>Bacteria</taxon>
        <taxon>Pseudomonadati</taxon>
        <taxon>Bacteroidota</taxon>
        <taxon>Flavobacteriia</taxon>
        <taxon>Flavobacteriales</taxon>
        <taxon>Flavobacteriaceae</taxon>
        <taxon>Flavobacterium</taxon>
    </lineage>
</organism>
<name>A0A227NV32_9FLAO</name>
<dbReference type="AlphaFoldDB" id="A0A227NV32"/>
<reference evidence="1 2" key="1">
    <citation type="submission" date="2016-11" db="EMBL/GenBank/DDBJ databases">
        <title>Whole genomes of Flavobacteriaceae.</title>
        <authorList>
            <person name="Stine C."/>
            <person name="Li C."/>
            <person name="Tadesse D."/>
        </authorList>
    </citation>
    <scope>NUCLEOTIDE SEQUENCE [LARGE SCALE GENOMIC DNA]</scope>
    <source>
        <strain evidence="1 2">DSM 24704</strain>
    </source>
</reference>
<comment type="caution">
    <text evidence="1">The sequence shown here is derived from an EMBL/GenBank/DDBJ whole genome shotgun (WGS) entry which is preliminary data.</text>
</comment>